<gene>
    <name evidence="8" type="ORF">DEJ46_01905</name>
</gene>
<dbReference type="PANTHER" id="PTHR43133">
    <property type="entry name" value="RNA POLYMERASE ECF-TYPE SIGMA FACTO"/>
    <property type="match status" value="1"/>
</dbReference>
<evidence type="ECO:0000313" key="9">
    <source>
        <dbReference type="Proteomes" id="UP000324106"/>
    </source>
</evidence>
<dbReference type="RefSeq" id="WP_150263829.1">
    <property type="nucleotide sequence ID" value="NZ_CP029194.1"/>
</dbReference>
<dbReference type="Gene3D" id="1.10.1740.10">
    <property type="match status" value="1"/>
</dbReference>
<evidence type="ECO:0000256" key="3">
    <source>
        <dbReference type="ARBA" id="ARBA00023082"/>
    </source>
</evidence>
<name>A0A5P2AIT9_STRVZ</name>
<keyword evidence="3" id="KW-0731">Sigma factor</keyword>
<feature type="domain" description="RNA polymerase sigma factor 70 region 4 type 2" evidence="7">
    <location>
        <begin position="121"/>
        <end position="172"/>
    </location>
</feature>
<feature type="compositionally biased region" description="Basic and acidic residues" evidence="5">
    <location>
        <begin position="194"/>
        <end position="210"/>
    </location>
</feature>
<dbReference type="InterPro" id="IPR007627">
    <property type="entry name" value="RNA_pol_sigma70_r2"/>
</dbReference>
<dbReference type="SUPFAM" id="SSF88946">
    <property type="entry name" value="Sigma2 domain of RNA polymerase sigma factors"/>
    <property type="match status" value="1"/>
</dbReference>
<dbReference type="GO" id="GO:0003677">
    <property type="term" value="F:DNA binding"/>
    <property type="evidence" value="ECO:0007669"/>
    <property type="project" value="InterPro"/>
</dbReference>
<dbReference type="Gene3D" id="1.10.10.10">
    <property type="entry name" value="Winged helix-like DNA-binding domain superfamily/Winged helix DNA-binding domain"/>
    <property type="match status" value="1"/>
</dbReference>
<dbReference type="PANTHER" id="PTHR43133:SF25">
    <property type="entry name" value="RNA POLYMERASE SIGMA FACTOR RFAY-RELATED"/>
    <property type="match status" value="1"/>
</dbReference>
<dbReference type="Proteomes" id="UP000324106">
    <property type="component" value="Chromosome"/>
</dbReference>
<protein>
    <submittedName>
        <fullName evidence="8">RNA polymerase subunit sigma-70</fullName>
    </submittedName>
</protein>
<dbReference type="InterPro" id="IPR014284">
    <property type="entry name" value="RNA_pol_sigma-70_dom"/>
</dbReference>
<dbReference type="InterPro" id="IPR036388">
    <property type="entry name" value="WH-like_DNA-bd_sf"/>
</dbReference>
<dbReference type="InterPro" id="IPR013325">
    <property type="entry name" value="RNA_pol_sigma_r2"/>
</dbReference>
<sequence>MEMSVRARIRAGDSDAFGSLFDDYARAVHNHAFRLTGDWSAAEDVLSLTFLEAWRLRASVDPDGGSLRPWLLGIATNVVRNTRRAARRHEAALNRLPREEVLPDFADELVGRIDDAERVAALQAALSRLRRPEREVVALCVWSGLDYAAAAQALDVPVGTVRSRLSRARKKLHKYAGTDVTARYGNSDPGRGQIDGDRASAVRPIQEEAR</sequence>
<feature type="region of interest" description="Disordered" evidence="5">
    <location>
        <begin position="180"/>
        <end position="210"/>
    </location>
</feature>
<keyword evidence="2" id="KW-0805">Transcription regulation</keyword>
<dbReference type="InterPro" id="IPR039425">
    <property type="entry name" value="RNA_pol_sigma-70-like"/>
</dbReference>
<feature type="domain" description="RNA polymerase sigma-70 region 2" evidence="6">
    <location>
        <begin position="20"/>
        <end position="88"/>
    </location>
</feature>
<dbReference type="InterPro" id="IPR013249">
    <property type="entry name" value="RNA_pol_sigma70_r4_t2"/>
</dbReference>
<dbReference type="OrthoDB" id="5518337at2"/>
<dbReference type="SUPFAM" id="SSF88659">
    <property type="entry name" value="Sigma3 and sigma4 domains of RNA polymerase sigma factors"/>
    <property type="match status" value="1"/>
</dbReference>
<dbReference type="EMBL" id="CP029194">
    <property type="protein sequence ID" value="QES18004.1"/>
    <property type="molecule type" value="Genomic_DNA"/>
</dbReference>
<organism evidence="8 9">
    <name type="scientific">Streptomyces venezuelae</name>
    <dbReference type="NCBI Taxonomy" id="54571"/>
    <lineage>
        <taxon>Bacteria</taxon>
        <taxon>Bacillati</taxon>
        <taxon>Actinomycetota</taxon>
        <taxon>Actinomycetes</taxon>
        <taxon>Kitasatosporales</taxon>
        <taxon>Streptomycetaceae</taxon>
        <taxon>Streptomyces</taxon>
    </lineage>
</organism>
<evidence type="ECO:0000256" key="1">
    <source>
        <dbReference type="ARBA" id="ARBA00010641"/>
    </source>
</evidence>
<comment type="similarity">
    <text evidence="1">Belongs to the sigma-70 factor family. ECF subfamily.</text>
</comment>
<dbReference type="CDD" id="cd06171">
    <property type="entry name" value="Sigma70_r4"/>
    <property type="match status" value="1"/>
</dbReference>
<evidence type="ECO:0000313" key="8">
    <source>
        <dbReference type="EMBL" id="QES18004.1"/>
    </source>
</evidence>
<dbReference type="GO" id="GO:0016987">
    <property type="term" value="F:sigma factor activity"/>
    <property type="evidence" value="ECO:0007669"/>
    <property type="project" value="UniProtKB-KW"/>
</dbReference>
<proteinExistence type="inferred from homology"/>
<reference evidence="8 9" key="1">
    <citation type="submission" date="2018-05" db="EMBL/GenBank/DDBJ databases">
        <title>Streptomyces venezuelae.</title>
        <authorList>
            <person name="Kim W."/>
            <person name="Lee N."/>
            <person name="Cho B.-K."/>
        </authorList>
    </citation>
    <scope>NUCLEOTIDE SEQUENCE [LARGE SCALE GENOMIC DNA]</scope>
    <source>
        <strain evidence="8 9">ATCC 15068</strain>
    </source>
</reference>
<dbReference type="Pfam" id="PF04542">
    <property type="entry name" value="Sigma70_r2"/>
    <property type="match status" value="1"/>
</dbReference>
<evidence type="ECO:0000256" key="2">
    <source>
        <dbReference type="ARBA" id="ARBA00023015"/>
    </source>
</evidence>
<evidence type="ECO:0000259" key="7">
    <source>
        <dbReference type="Pfam" id="PF08281"/>
    </source>
</evidence>
<dbReference type="Pfam" id="PF08281">
    <property type="entry name" value="Sigma70_r4_2"/>
    <property type="match status" value="1"/>
</dbReference>
<dbReference type="NCBIfam" id="TIGR02937">
    <property type="entry name" value="sigma70-ECF"/>
    <property type="match status" value="1"/>
</dbReference>
<keyword evidence="4" id="KW-0804">Transcription</keyword>
<dbReference type="GO" id="GO:0006352">
    <property type="term" value="P:DNA-templated transcription initiation"/>
    <property type="evidence" value="ECO:0007669"/>
    <property type="project" value="InterPro"/>
</dbReference>
<evidence type="ECO:0000256" key="4">
    <source>
        <dbReference type="ARBA" id="ARBA00023163"/>
    </source>
</evidence>
<evidence type="ECO:0000259" key="6">
    <source>
        <dbReference type="Pfam" id="PF04542"/>
    </source>
</evidence>
<dbReference type="AlphaFoldDB" id="A0A5P2AIT9"/>
<dbReference type="InterPro" id="IPR013324">
    <property type="entry name" value="RNA_pol_sigma_r3/r4-like"/>
</dbReference>
<evidence type="ECO:0000256" key="5">
    <source>
        <dbReference type="SAM" id="MobiDB-lite"/>
    </source>
</evidence>
<accession>A0A5P2AIT9</accession>